<evidence type="ECO:0000313" key="12">
    <source>
        <dbReference type="Proteomes" id="UP000249390"/>
    </source>
</evidence>
<keyword evidence="8" id="KW-0472">Membrane</keyword>
<feature type="domain" description="Beta-ketoacyl-[acyl-carrier-protein] synthase III C-terminal" evidence="10">
    <location>
        <begin position="418"/>
        <end position="498"/>
    </location>
</feature>
<evidence type="ECO:0000259" key="9">
    <source>
        <dbReference type="Pfam" id="PF08392"/>
    </source>
</evidence>
<dbReference type="SUPFAM" id="SSF53901">
    <property type="entry name" value="Thiolase-like"/>
    <property type="match status" value="2"/>
</dbReference>
<dbReference type="InterPro" id="IPR016039">
    <property type="entry name" value="Thiolase-like"/>
</dbReference>
<comment type="caution">
    <text evidence="11">The sequence shown here is derived from an EMBL/GenBank/DDBJ whole genome shotgun (WGS) entry which is preliminary data.</text>
</comment>
<evidence type="ECO:0000256" key="4">
    <source>
        <dbReference type="ARBA" id="ARBA00023315"/>
    </source>
</evidence>
<dbReference type="GO" id="GO:0016020">
    <property type="term" value="C:membrane"/>
    <property type="evidence" value="ECO:0007669"/>
    <property type="project" value="InterPro"/>
</dbReference>
<dbReference type="PIRSF" id="PIRSF036417">
    <property type="entry name" value="3-ktacl-CoA_syn"/>
    <property type="match status" value="1"/>
</dbReference>
<evidence type="ECO:0000256" key="1">
    <source>
        <dbReference type="ARBA" id="ARBA00005194"/>
    </source>
</evidence>
<keyword evidence="8" id="KW-0812">Transmembrane</keyword>
<dbReference type="UniPathway" id="UPA00094"/>
<reference evidence="11 12" key="1">
    <citation type="submission" date="2018-06" db="EMBL/GenBank/DDBJ databases">
        <title>The Genome of Cuscuta australis (Dodder) Provides Insight into the Evolution of Plant Parasitism.</title>
        <authorList>
            <person name="Liu H."/>
        </authorList>
    </citation>
    <scope>NUCLEOTIDE SEQUENCE [LARGE SCALE GENOMIC DNA]</scope>
    <source>
        <strain evidence="12">cv. Yunnan</strain>
        <tissue evidence="11">Vines</tissue>
    </source>
</reference>
<evidence type="ECO:0000256" key="5">
    <source>
        <dbReference type="ARBA" id="ARBA00047375"/>
    </source>
</evidence>
<dbReference type="Proteomes" id="UP000249390">
    <property type="component" value="Unassembled WGS sequence"/>
</dbReference>
<feature type="domain" description="FAE" evidence="9">
    <location>
        <begin position="111"/>
        <end position="400"/>
    </location>
</feature>
<evidence type="ECO:0000259" key="10">
    <source>
        <dbReference type="Pfam" id="PF08541"/>
    </source>
</evidence>
<feature type="coiled-coil region" evidence="7">
    <location>
        <begin position="424"/>
        <end position="451"/>
    </location>
</feature>
<comment type="catalytic activity">
    <reaction evidence="5">
        <text>a very-long-chain acyl-CoA + malonyl-CoA + H(+) = a very-long-chain 3-oxoacyl-CoA + CO2 + CoA</text>
        <dbReference type="Rhea" id="RHEA:32727"/>
        <dbReference type="ChEBI" id="CHEBI:15378"/>
        <dbReference type="ChEBI" id="CHEBI:16526"/>
        <dbReference type="ChEBI" id="CHEBI:57287"/>
        <dbReference type="ChEBI" id="CHEBI:57384"/>
        <dbReference type="ChEBI" id="CHEBI:90725"/>
        <dbReference type="ChEBI" id="CHEBI:90736"/>
        <dbReference type="EC" id="2.3.1.199"/>
    </reaction>
</comment>
<dbReference type="EC" id="2.3.1.-" evidence="6"/>
<evidence type="ECO:0000256" key="8">
    <source>
        <dbReference type="SAM" id="Phobius"/>
    </source>
</evidence>
<evidence type="ECO:0000256" key="6">
    <source>
        <dbReference type="PIRNR" id="PIRNR036417"/>
    </source>
</evidence>
<dbReference type="InterPro" id="IPR013601">
    <property type="entry name" value="FAE1_typ3_polyketide_synth"/>
</dbReference>
<keyword evidence="3 6" id="KW-0808">Transferase</keyword>
<evidence type="ECO:0000256" key="2">
    <source>
        <dbReference type="ARBA" id="ARBA00005531"/>
    </source>
</evidence>
<comment type="pathway">
    <text evidence="1 6">Lipid metabolism; fatty acid biosynthesis.</text>
</comment>
<gene>
    <name evidence="11" type="ORF">DM860_007728</name>
</gene>
<dbReference type="Pfam" id="PF08541">
    <property type="entry name" value="ACP_syn_III_C"/>
    <property type="match status" value="1"/>
</dbReference>
<comment type="similarity">
    <text evidence="2 6">Belongs to the thiolase-like superfamily. Chalcone/stilbene synthases family.</text>
</comment>
<protein>
    <recommendedName>
        <fullName evidence="6">3-ketoacyl-CoA synthase</fullName>
        <ecNumber evidence="6">2.3.1.-</ecNumber>
    </recommendedName>
</protein>
<name>A0A328E5Z9_9ASTE</name>
<proteinExistence type="inferred from homology"/>
<dbReference type="PANTHER" id="PTHR31561">
    <property type="entry name" value="3-KETOACYL-COA SYNTHASE"/>
    <property type="match status" value="1"/>
</dbReference>
<feature type="transmembrane region" description="Helical" evidence="8">
    <location>
        <begin position="93"/>
        <end position="113"/>
    </location>
</feature>
<sequence length="515" mass="57742">MTPREEQCFSTEIVNRGIELSGPDAGVLTFSVKVRRRLPDFVQSVKLKYVKLGYYYLINNGLCVAAVMPLLAAAVLGLELVWDCKGRRPDLDLAVVVPLLALLGLSLSVFYMSKPTPIYLVDFACSKPNDNLKVTKDEFIDIARKTGTFNDESLDYMRRLLENSGIGDETYVPKSIGYPEKDRASLKVAREEASAVMFDAIDELLEKTSVRAKEIGVLVVNCGVFNPTPSISAMVINRYKMRDDILSWNLGGMGCSAGIIALDLARDILRANPRSCRYALLVSTEVVGSTWYSGNDPSMLIPNCFFRTGCSAVLLSNRRRDKRRSKYRLEHIVRTHHGSNDQAFRSIYQDEDGEGRKGLRINRELMRVGGEALKENITTLGPMVLPLTEQFLFFKTLLRRVVTGEKTRPYIPNYAGALTHLCASAASERLLEELRRNLKLGEERMEASRATLDRFGNTSSSSIWYEVAYLEAKGRVKAGNRVWQLAFGSGFKCNSAVWVALRQITKPHSHNPWLN</sequence>
<feature type="transmembrane region" description="Helical" evidence="8">
    <location>
        <begin position="245"/>
        <end position="264"/>
    </location>
</feature>
<keyword evidence="7" id="KW-0175">Coiled coil</keyword>
<evidence type="ECO:0000256" key="3">
    <source>
        <dbReference type="ARBA" id="ARBA00022679"/>
    </source>
</evidence>
<dbReference type="Pfam" id="PF08392">
    <property type="entry name" value="FAE1_CUT1_RppA"/>
    <property type="match status" value="1"/>
</dbReference>
<dbReference type="InterPro" id="IPR012392">
    <property type="entry name" value="3-ktacl-CoA_syn"/>
</dbReference>
<evidence type="ECO:0000256" key="7">
    <source>
        <dbReference type="SAM" id="Coils"/>
    </source>
</evidence>
<feature type="transmembrane region" description="Helical" evidence="8">
    <location>
        <begin position="54"/>
        <end position="81"/>
    </location>
</feature>
<keyword evidence="12" id="KW-1185">Reference proteome</keyword>
<dbReference type="GO" id="GO:0006633">
    <property type="term" value="P:fatty acid biosynthetic process"/>
    <property type="evidence" value="ECO:0007669"/>
    <property type="project" value="UniProtKB-UniPathway"/>
</dbReference>
<dbReference type="CDD" id="cd00831">
    <property type="entry name" value="CHS_like"/>
    <property type="match status" value="1"/>
</dbReference>
<dbReference type="GO" id="GO:0009922">
    <property type="term" value="F:fatty acid elongase activity"/>
    <property type="evidence" value="ECO:0007669"/>
    <property type="project" value="UniProtKB-EC"/>
</dbReference>
<dbReference type="AlphaFoldDB" id="A0A328E5Z9"/>
<keyword evidence="8" id="KW-1133">Transmembrane helix</keyword>
<accession>A0A328E5Z9</accession>
<dbReference type="Gene3D" id="3.40.47.10">
    <property type="match status" value="1"/>
</dbReference>
<dbReference type="EMBL" id="NQVE01000030">
    <property type="protein sequence ID" value="RAL52960.1"/>
    <property type="molecule type" value="Genomic_DNA"/>
</dbReference>
<dbReference type="InterPro" id="IPR013747">
    <property type="entry name" value="ACP_syn_III_C"/>
</dbReference>
<evidence type="ECO:0000313" key="11">
    <source>
        <dbReference type="EMBL" id="RAL52960.1"/>
    </source>
</evidence>
<keyword evidence="4 6" id="KW-0012">Acyltransferase</keyword>
<organism evidence="11 12">
    <name type="scientific">Cuscuta australis</name>
    <dbReference type="NCBI Taxonomy" id="267555"/>
    <lineage>
        <taxon>Eukaryota</taxon>
        <taxon>Viridiplantae</taxon>
        <taxon>Streptophyta</taxon>
        <taxon>Embryophyta</taxon>
        <taxon>Tracheophyta</taxon>
        <taxon>Spermatophyta</taxon>
        <taxon>Magnoliopsida</taxon>
        <taxon>eudicotyledons</taxon>
        <taxon>Gunneridae</taxon>
        <taxon>Pentapetalae</taxon>
        <taxon>asterids</taxon>
        <taxon>lamiids</taxon>
        <taxon>Solanales</taxon>
        <taxon>Convolvulaceae</taxon>
        <taxon>Cuscuteae</taxon>
        <taxon>Cuscuta</taxon>
        <taxon>Cuscuta subgen. Grammica</taxon>
        <taxon>Cuscuta sect. Cleistogrammica</taxon>
    </lineage>
</organism>